<keyword evidence="2" id="KW-1185">Reference proteome</keyword>
<sequence length="81" mass="10008">MHDIAEIDRYLLHAMPEAEKRQFEAECALRPDLRRQVTHQRQAHRMVRWFARDARREKLRDLHEVLLTEPTFRQTIEEIFR</sequence>
<proteinExistence type="predicted"/>
<evidence type="ECO:0000313" key="2">
    <source>
        <dbReference type="Proteomes" id="UP000278351"/>
    </source>
</evidence>
<dbReference type="EMBL" id="RPDH01000001">
    <property type="protein sequence ID" value="RPE13111.1"/>
    <property type="molecule type" value="Genomic_DNA"/>
</dbReference>
<gene>
    <name evidence="1" type="ORF">EGT74_06145</name>
</gene>
<reference evidence="1 2" key="1">
    <citation type="submission" date="2018-11" db="EMBL/GenBank/DDBJ databases">
        <title>Chitinophaga lutea sp.nov., isolate from arsenic contaminated soil.</title>
        <authorList>
            <person name="Zong Y."/>
        </authorList>
    </citation>
    <scope>NUCLEOTIDE SEQUENCE [LARGE SCALE GENOMIC DNA]</scope>
    <source>
        <strain evidence="1 2">ZY74</strain>
    </source>
</reference>
<dbReference type="AlphaFoldDB" id="A0A3N4Q6E8"/>
<accession>A0A3N4Q6E8</accession>
<evidence type="ECO:0000313" key="1">
    <source>
        <dbReference type="EMBL" id="RPE13111.1"/>
    </source>
</evidence>
<name>A0A3N4Q6E8_9BACT</name>
<protein>
    <submittedName>
        <fullName evidence="1">Uncharacterized protein</fullName>
    </submittedName>
</protein>
<organism evidence="1 2">
    <name type="scientific">Chitinophaga lutea</name>
    <dbReference type="NCBI Taxonomy" id="2488634"/>
    <lineage>
        <taxon>Bacteria</taxon>
        <taxon>Pseudomonadati</taxon>
        <taxon>Bacteroidota</taxon>
        <taxon>Chitinophagia</taxon>
        <taxon>Chitinophagales</taxon>
        <taxon>Chitinophagaceae</taxon>
        <taxon>Chitinophaga</taxon>
    </lineage>
</organism>
<dbReference type="Proteomes" id="UP000278351">
    <property type="component" value="Unassembled WGS sequence"/>
</dbReference>
<comment type="caution">
    <text evidence="1">The sequence shown here is derived from an EMBL/GenBank/DDBJ whole genome shotgun (WGS) entry which is preliminary data.</text>
</comment>